<feature type="region of interest" description="Disordered" evidence="1">
    <location>
        <begin position="20"/>
        <end position="47"/>
    </location>
</feature>
<keyword evidence="2" id="KW-0282">Flagellum</keyword>
<dbReference type="Proteomes" id="UP000637513">
    <property type="component" value="Unassembled WGS sequence"/>
</dbReference>
<keyword evidence="2" id="KW-0969">Cilium</keyword>
<organism evidence="2 3">
    <name type="scientific">Jutongia hominis</name>
    <dbReference type="NCBI Taxonomy" id="2763664"/>
    <lineage>
        <taxon>Bacteria</taxon>
        <taxon>Bacillati</taxon>
        <taxon>Bacillota</taxon>
        <taxon>Clostridia</taxon>
        <taxon>Lachnospirales</taxon>
        <taxon>Lachnospiraceae</taxon>
        <taxon>Jutongia</taxon>
    </lineage>
</organism>
<dbReference type="EMBL" id="JACRSW010000032">
    <property type="protein sequence ID" value="MBC8557934.1"/>
    <property type="molecule type" value="Genomic_DNA"/>
</dbReference>
<sequence>MQRLYENYSSIEQMTDRLLQSDNKKTKHSSESDLSFREILSSTQEKSTSSAVTGLKFSKHANARLATRNINLSDQQMERLENGTTKAREKGIQESLIMVDDLAFIVNVKNNTVITAVGDSTDSIFTNIDGAVIS</sequence>
<dbReference type="Pfam" id="PF12611">
    <property type="entry name" value="Flagellar_put"/>
    <property type="match status" value="1"/>
</dbReference>
<dbReference type="NCBIfam" id="TIGR02530">
    <property type="entry name" value="flg_new"/>
    <property type="match status" value="1"/>
</dbReference>
<protein>
    <submittedName>
        <fullName evidence="2">Flagellar protein</fullName>
    </submittedName>
</protein>
<comment type="caution">
    <text evidence="2">The sequence shown here is derived from an EMBL/GenBank/DDBJ whole genome shotgun (WGS) entry which is preliminary data.</text>
</comment>
<evidence type="ECO:0000256" key="1">
    <source>
        <dbReference type="SAM" id="MobiDB-lite"/>
    </source>
</evidence>
<feature type="compositionally biased region" description="Basic and acidic residues" evidence="1">
    <location>
        <begin position="22"/>
        <end position="36"/>
    </location>
</feature>
<keyword evidence="2" id="KW-0966">Cell projection</keyword>
<reference evidence="2 3" key="1">
    <citation type="submission" date="2020-08" db="EMBL/GenBank/DDBJ databases">
        <title>Genome public.</title>
        <authorList>
            <person name="Liu C."/>
            <person name="Sun Q."/>
        </authorList>
    </citation>
    <scope>NUCLEOTIDE SEQUENCE [LARGE SCALE GENOMIC DNA]</scope>
    <source>
        <strain evidence="2 3">BX3</strain>
    </source>
</reference>
<proteinExistence type="predicted"/>
<dbReference type="RefSeq" id="WP_022141927.1">
    <property type="nucleotide sequence ID" value="NZ_JACRSW010000032.1"/>
</dbReference>
<name>A0ABR7MW98_9FIRM</name>
<dbReference type="InterPro" id="IPR013367">
    <property type="entry name" value="Flagellar_put"/>
</dbReference>
<gene>
    <name evidence="2" type="ORF">H8700_09475</name>
</gene>
<keyword evidence="3" id="KW-1185">Reference proteome</keyword>
<evidence type="ECO:0000313" key="3">
    <source>
        <dbReference type="Proteomes" id="UP000637513"/>
    </source>
</evidence>
<evidence type="ECO:0000313" key="2">
    <source>
        <dbReference type="EMBL" id="MBC8557934.1"/>
    </source>
</evidence>
<accession>A0ABR7MW98</accession>